<keyword evidence="2" id="KW-1185">Reference proteome</keyword>
<evidence type="ECO:0000313" key="2">
    <source>
        <dbReference type="Proteomes" id="UP000503540"/>
    </source>
</evidence>
<dbReference type="RefSeq" id="WP_167473102.1">
    <property type="nucleotide sequence ID" value="NZ_CP046172.1"/>
</dbReference>
<dbReference type="AlphaFoldDB" id="A0A6G9YAK2"/>
<accession>A0A6G9YAK2</accession>
<evidence type="ECO:0000313" key="1">
    <source>
        <dbReference type="EMBL" id="QIS10073.1"/>
    </source>
</evidence>
<dbReference type="Proteomes" id="UP000503540">
    <property type="component" value="Chromosome"/>
</dbReference>
<reference evidence="1 2" key="1">
    <citation type="journal article" date="2019" name="ACS Chem. Biol.">
        <title>Identification and Mobilization of a Cryptic Antibiotic Biosynthesis Gene Locus from a Human-Pathogenic Nocardia Isolate.</title>
        <authorList>
            <person name="Herisse M."/>
            <person name="Ishida K."/>
            <person name="Porter J.L."/>
            <person name="Howden B."/>
            <person name="Hertweck C."/>
            <person name="Stinear T.P."/>
            <person name="Pidot S.J."/>
        </authorList>
    </citation>
    <scope>NUCLEOTIDE SEQUENCE [LARGE SCALE GENOMIC DNA]</scope>
    <source>
        <strain evidence="1 2">AUSMDU00012717</strain>
    </source>
</reference>
<name>A0A6G9YAK2_9NOCA</name>
<sequence length="250" mass="24817">MNYPIRERGRLAAHAIALAVVGIVAAVVTGLAPAAGAAAGGEAPLLGAGLSIDLDTALDLQAQGVTATGVNGATNANGKIELPVGTGSIAYRDRKITGGRVLLEGGIELSKGAKRITVSDVAADIETGVLTGKVGDASGVRLGAVNDPGSAEVEKPESSSVATLKLAEQGITLAAGFAAAVDKALGTNLSAEFPSDGLNVAADLNVDVDLAVGAKVNTDLIVALGLQDQIDVNLGRQSLLDAVVKIGTHF</sequence>
<protein>
    <submittedName>
        <fullName evidence="1">Uncharacterized protein</fullName>
    </submittedName>
</protein>
<organism evidence="1 2">
    <name type="scientific">Nocardia arthritidis</name>
    <dbReference type="NCBI Taxonomy" id="228602"/>
    <lineage>
        <taxon>Bacteria</taxon>
        <taxon>Bacillati</taxon>
        <taxon>Actinomycetota</taxon>
        <taxon>Actinomycetes</taxon>
        <taxon>Mycobacteriales</taxon>
        <taxon>Nocardiaceae</taxon>
        <taxon>Nocardia</taxon>
    </lineage>
</organism>
<gene>
    <name evidence="1" type="ORF">F5544_10890</name>
</gene>
<dbReference type="KEGG" id="nah:F5544_10890"/>
<proteinExistence type="predicted"/>
<dbReference type="EMBL" id="CP046172">
    <property type="protein sequence ID" value="QIS10073.1"/>
    <property type="molecule type" value="Genomic_DNA"/>
</dbReference>